<reference evidence="9 10" key="1">
    <citation type="submission" date="2020-05" db="EMBL/GenBank/DDBJ databases">
        <title>Draft genome sequence of Desulfovibrio psychrotolerans JS1T.</title>
        <authorList>
            <person name="Ueno A."/>
            <person name="Tamazawa S."/>
            <person name="Tamamura S."/>
            <person name="Murakami T."/>
            <person name="Kiyama T."/>
            <person name="Inomata H."/>
            <person name="Amano Y."/>
            <person name="Miyakawa K."/>
            <person name="Tamaki H."/>
            <person name="Naganuma T."/>
            <person name="Kaneko K."/>
        </authorList>
    </citation>
    <scope>NUCLEOTIDE SEQUENCE [LARGE SCALE GENOMIC DNA]</scope>
    <source>
        <strain evidence="9 10">JS1</strain>
    </source>
</reference>
<evidence type="ECO:0000256" key="8">
    <source>
        <dbReference type="SAM" id="Phobius"/>
    </source>
</evidence>
<feature type="transmembrane region" description="Helical" evidence="8">
    <location>
        <begin position="335"/>
        <end position="356"/>
    </location>
</feature>
<evidence type="ECO:0000313" key="10">
    <source>
        <dbReference type="Proteomes" id="UP000503820"/>
    </source>
</evidence>
<gene>
    <name evidence="9" type="primary">uraA</name>
    <name evidence="9" type="ORF">DSM19430T_23500</name>
</gene>
<comment type="subcellular location">
    <subcellularLocation>
        <location evidence="1">Cell membrane</location>
        <topology evidence="1">Multi-pass membrane protein</topology>
    </subcellularLocation>
</comment>
<evidence type="ECO:0000313" key="9">
    <source>
        <dbReference type="EMBL" id="GFM37666.1"/>
    </source>
</evidence>
<feature type="transmembrane region" description="Helical" evidence="8">
    <location>
        <begin position="87"/>
        <end position="106"/>
    </location>
</feature>
<proteinExistence type="inferred from homology"/>
<evidence type="ECO:0000256" key="1">
    <source>
        <dbReference type="ARBA" id="ARBA00004651"/>
    </source>
</evidence>
<organism evidence="9 10">
    <name type="scientific">Desulfovibrio psychrotolerans</name>
    <dbReference type="NCBI Taxonomy" id="415242"/>
    <lineage>
        <taxon>Bacteria</taxon>
        <taxon>Pseudomonadati</taxon>
        <taxon>Thermodesulfobacteriota</taxon>
        <taxon>Desulfovibrionia</taxon>
        <taxon>Desulfovibrionales</taxon>
        <taxon>Desulfovibrionaceae</taxon>
        <taxon>Desulfovibrio</taxon>
    </lineage>
</organism>
<keyword evidence="4" id="KW-1003">Cell membrane</keyword>
<dbReference type="Pfam" id="PF00860">
    <property type="entry name" value="Xan_ur_permease"/>
    <property type="match status" value="1"/>
</dbReference>
<dbReference type="PANTHER" id="PTHR42810">
    <property type="entry name" value="PURINE PERMEASE C1399.01C-RELATED"/>
    <property type="match status" value="1"/>
</dbReference>
<feature type="transmembrane region" description="Helical" evidence="8">
    <location>
        <begin position="184"/>
        <end position="204"/>
    </location>
</feature>
<dbReference type="Proteomes" id="UP000503820">
    <property type="component" value="Unassembled WGS sequence"/>
</dbReference>
<evidence type="ECO:0000256" key="5">
    <source>
        <dbReference type="ARBA" id="ARBA00022692"/>
    </source>
</evidence>
<feature type="transmembrane region" description="Helical" evidence="8">
    <location>
        <begin position="118"/>
        <end position="140"/>
    </location>
</feature>
<dbReference type="InterPro" id="IPR006043">
    <property type="entry name" value="NCS2"/>
</dbReference>
<keyword evidence="10" id="KW-1185">Reference proteome</keyword>
<feature type="transmembrane region" description="Helical" evidence="8">
    <location>
        <begin position="391"/>
        <end position="408"/>
    </location>
</feature>
<comment type="similarity">
    <text evidence="2">Belongs to the nucleobase:cation symporter-2 (NCS2) (TC 2.A.40) family.</text>
</comment>
<keyword evidence="7 8" id="KW-0472">Membrane</keyword>
<name>A0A7J0BVC4_9BACT</name>
<dbReference type="RefSeq" id="WP_174410237.1">
    <property type="nucleotide sequence ID" value="NZ_BLVP01000008.1"/>
</dbReference>
<dbReference type="EMBL" id="BLVP01000008">
    <property type="protein sequence ID" value="GFM37666.1"/>
    <property type="molecule type" value="Genomic_DNA"/>
</dbReference>
<accession>A0A7J0BVC4</accession>
<feature type="transmembrane region" description="Helical" evidence="8">
    <location>
        <begin position="368"/>
        <end position="385"/>
    </location>
</feature>
<feature type="transmembrane region" description="Helical" evidence="8">
    <location>
        <begin position="160"/>
        <end position="177"/>
    </location>
</feature>
<feature type="transmembrane region" description="Helical" evidence="8">
    <location>
        <begin position="17"/>
        <end position="36"/>
    </location>
</feature>
<evidence type="ECO:0000256" key="6">
    <source>
        <dbReference type="ARBA" id="ARBA00022989"/>
    </source>
</evidence>
<protein>
    <submittedName>
        <fullName evidence="9">Uracil permease</fullName>
    </submittedName>
</protein>
<evidence type="ECO:0000256" key="2">
    <source>
        <dbReference type="ARBA" id="ARBA00008821"/>
    </source>
</evidence>
<keyword evidence="6 8" id="KW-1133">Transmembrane helix</keyword>
<feature type="transmembrane region" description="Helical" evidence="8">
    <location>
        <begin position="65"/>
        <end position="81"/>
    </location>
</feature>
<feature type="transmembrane region" description="Helical" evidence="8">
    <location>
        <begin position="307"/>
        <end position="329"/>
    </location>
</feature>
<dbReference type="InterPro" id="IPR006042">
    <property type="entry name" value="Xan_ur_permease"/>
</dbReference>
<evidence type="ECO:0000256" key="3">
    <source>
        <dbReference type="ARBA" id="ARBA00022448"/>
    </source>
</evidence>
<dbReference type="PANTHER" id="PTHR42810:SF4">
    <property type="entry name" value="URIC ACID TRANSPORTER UACT"/>
    <property type="match status" value="1"/>
</dbReference>
<dbReference type="NCBIfam" id="TIGR00801">
    <property type="entry name" value="ncs2"/>
    <property type="match status" value="1"/>
</dbReference>
<evidence type="ECO:0000256" key="4">
    <source>
        <dbReference type="ARBA" id="ARBA00022475"/>
    </source>
</evidence>
<dbReference type="GO" id="GO:0042907">
    <property type="term" value="F:xanthine transmembrane transporter activity"/>
    <property type="evidence" value="ECO:0007669"/>
    <property type="project" value="TreeGrafter"/>
</dbReference>
<keyword evidence="3" id="KW-0813">Transport</keyword>
<evidence type="ECO:0000256" key="7">
    <source>
        <dbReference type="ARBA" id="ARBA00023136"/>
    </source>
</evidence>
<sequence>MVSDTSTEYSFRLKDSLVGAQMLFVAFGALVLVPLLTGLDPNVALFTAGAGTLLFQVVTKRSVPVFLASSFAFIAPIIYGVQTWGVAGTMCGLAAAGLLYVLLALLIKMQGPQVLERVLPSVVTGPVIMVIGLILAPVAVFMALGKTGDGAIQLIPQGPALFISMASLAATILASLLGRGMLSLVPILLGIVVGYVLSLLFGYVDFSPVRDAPWLAVPSFTFPEWNLEAIIFIVPVAIAPAIEHVGDVLAIGSVTGKKYIDKPGVHRTMMGDGLATTLASMLGGPPNTTYSEVTGAVALTRSFNPGIMTWAAITAIVLAFVGKLGALLQTIPVPVMGGIMILLFGTIVVVGINSLVRAGNDLMEPRNMAIVAIILVFGIGGMAFHAGEFSIKGIGLAGIVGVLLNLLLPRGKKKEIK</sequence>
<dbReference type="PROSITE" id="PS01116">
    <property type="entry name" value="XANTH_URACIL_PERMASE"/>
    <property type="match status" value="1"/>
</dbReference>
<dbReference type="GO" id="GO:0005886">
    <property type="term" value="C:plasma membrane"/>
    <property type="evidence" value="ECO:0007669"/>
    <property type="project" value="UniProtKB-SubCell"/>
</dbReference>
<keyword evidence="5 8" id="KW-0812">Transmembrane</keyword>
<feature type="transmembrane region" description="Helical" evidence="8">
    <location>
        <begin position="229"/>
        <end position="252"/>
    </location>
</feature>
<dbReference type="AlphaFoldDB" id="A0A7J0BVC4"/>
<comment type="caution">
    <text evidence="9">The sequence shown here is derived from an EMBL/GenBank/DDBJ whole genome shotgun (WGS) entry which is preliminary data.</text>
</comment>